<protein>
    <submittedName>
        <fullName evidence="1">Unannotated protein</fullName>
    </submittedName>
</protein>
<dbReference type="InterPro" id="IPR040807">
    <property type="entry name" value="DUF5522"/>
</dbReference>
<dbReference type="Pfam" id="PF17653">
    <property type="entry name" value="DUF5522"/>
    <property type="match status" value="1"/>
</dbReference>
<reference evidence="1" key="1">
    <citation type="submission" date="2020-05" db="EMBL/GenBank/DDBJ databases">
        <authorList>
            <person name="Chiriac C."/>
            <person name="Salcher M."/>
            <person name="Ghai R."/>
            <person name="Kavagutti S V."/>
        </authorList>
    </citation>
    <scope>NUCLEOTIDE SEQUENCE</scope>
</reference>
<name>A0A6J6EP89_9ZZZZ</name>
<evidence type="ECO:0000313" key="1">
    <source>
        <dbReference type="EMBL" id="CAB4574658.1"/>
    </source>
</evidence>
<organism evidence="1">
    <name type="scientific">freshwater metagenome</name>
    <dbReference type="NCBI Taxonomy" id="449393"/>
    <lineage>
        <taxon>unclassified sequences</taxon>
        <taxon>metagenomes</taxon>
        <taxon>ecological metagenomes</taxon>
    </lineage>
</organism>
<sequence length="79" mass="8999">MASPDQIRPDGIEVPLERRLPSGTDFHAEVMRRHDAAVRGRRPTYRDPVSGYTVFTARFLADRGYCCRSGCRHCPFETS</sequence>
<dbReference type="AlphaFoldDB" id="A0A6J6EP89"/>
<accession>A0A6J6EP89</accession>
<gene>
    <name evidence="1" type="ORF">UFOPK1722_00610</name>
</gene>
<dbReference type="EMBL" id="CAEZTS010000039">
    <property type="protein sequence ID" value="CAB4574658.1"/>
    <property type="molecule type" value="Genomic_DNA"/>
</dbReference>
<proteinExistence type="predicted"/>